<keyword evidence="3 12" id="KW-0812">Transmembrane</keyword>
<dbReference type="STRING" id="8078.ENSFHEP00000023383"/>
<feature type="region of interest" description="Disordered" evidence="11">
    <location>
        <begin position="170"/>
        <end position="189"/>
    </location>
</feature>
<dbReference type="Gene3D" id="3.30.60.30">
    <property type="match status" value="2"/>
</dbReference>
<dbReference type="Gene3D" id="2.10.25.10">
    <property type="entry name" value="Laminin"/>
    <property type="match status" value="1"/>
</dbReference>
<keyword evidence="6 12" id="KW-1133">Transmembrane helix</keyword>
<evidence type="ECO:0000256" key="3">
    <source>
        <dbReference type="ARBA" id="ARBA00022692"/>
    </source>
</evidence>
<dbReference type="PROSITE" id="PS51465">
    <property type="entry name" value="KAZAL_2"/>
    <property type="match status" value="2"/>
</dbReference>
<dbReference type="PROSITE" id="PS00022">
    <property type="entry name" value="EGF_1"/>
    <property type="match status" value="1"/>
</dbReference>
<keyword evidence="2" id="KW-0245">EGF-like domain</keyword>
<comment type="subcellular location">
    <subcellularLocation>
        <location evidence="1">Membrane</location>
        <topology evidence="1">Single-pass type I membrane protein</topology>
    </subcellularLocation>
</comment>
<protein>
    <submittedName>
        <fullName evidence="14">Transmembrane protein with EGF-like and two follistatin-like domains 1a</fullName>
    </submittedName>
</protein>
<dbReference type="Proteomes" id="UP000265000">
    <property type="component" value="Unplaced"/>
</dbReference>
<feature type="domain" description="Kazal-like" evidence="13">
    <location>
        <begin position="210"/>
        <end position="258"/>
    </location>
</feature>
<dbReference type="GeneTree" id="ENSGT00940000156056"/>
<evidence type="ECO:0000256" key="5">
    <source>
        <dbReference type="ARBA" id="ARBA00022737"/>
    </source>
</evidence>
<evidence type="ECO:0000256" key="10">
    <source>
        <dbReference type="ARBA" id="ARBA00038484"/>
    </source>
</evidence>
<feature type="domain" description="Kazal-like" evidence="13">
    <location>
        <begin position="121"/>
        <end position="168"/>
    </location>
</feature>
<evidence type="ECO:0000256" key="6">
    <source>
        <dbReference type="ARBA" id="ARBA00022989"/>
    </source>
</evidence>
<feature type="compositionally biased region" description="Low complexity" evidence="11">
    <location>
        <begin position="63"/>
        <end position="75"/>
    </location>
</feature>
<dbReference type="FunFam" id="3.30.60.30:FF:000020">
    <property type="entry name" value="tomoregulin-2 isoform X2"/>
    <property type="match status" value="1"/>
</dbReference>
<evidence type="ECO:0000256" key="2">
    <source>
        <dbReference type="ARBA" id="ARBA00022536"/>
    </source>
</evidence>
<dbReference type="InterPro" id="IPR000742">
    <property type="entry name" value="EGF"/>
</dbReference>
<dbReference type="SUPFAM" id="SSF57196">
    <property type="entry name" value="EGF/Laminin"/>
    <property type="match status" value="1"/>
</dbReference>
<dbReference type="SMART" id="SM00280">
    <property type="entry name" value="KAZAL"/>
    <property type="match status" value="2"/>
</dbReference>
<comment type="similarity">
    <text evidence="10">Belongs to the tomoregulin family.</text>
</comment>
<dbReference type="InterPro" id="IPR036058">
    <property type="entry name" value="Kazal_dom_sf"/>
</dbReference>
<evidence type="ECO:0000256" key="9">
    <source>
        <dbReference type="ARBA" id="ARBA00023180"/>
    </source>
</evidence>
<evidence type="ECO:0000256" key="4">
    <source>
        <dbReference type="ARBA" id="ARBA00022729"/>
    </source>
</evidence>
<dbReference type="CDD" id="cd00104">
    <property type="entry name" value="KAZAL_FS"/>
    <property type="match status" value="2"/>
</dbReference>
<dbReference type="AlphaFoldDB" id="A0A3Q2Q8Z0"/>
<keyword evidence="9" id="KW-0325">Glycoprotein</keyword>
<evidence type="ECO:0000256" key="8">
    <source>
        <dbReference type="ARBA" id="ARBA00023157"/>
    </source>
</evidence>
<feature type="region of interest" description="Disordered" evidence="11">
    <location>
        <begin position="63"/>
        <end position="82"/>
    </location>
</feature>
<evidence type="ECO:0000313" key="14">
    <source>
        <dbReference type="Ensembl" id="ENSFHEP00000023383.1"/>
    </source>
</evidence>
<reference evidence="14" key="1">
    <citation type="submission" date="2025-08" db="UniProtKB">
        <authorList>
            <consortium name="Ensembl"/>
        </authorList>
    </citation>
    <scope>IDENTIFICATION</scope>
</reference>
<sequence>KKTREKRTISLFGPFFCSLHSSASIHSSLPPSVCPSWLLCAGSPGSAACWSCSVSPPPGAPSPAAEAAAAPTAAPGRPPSVQAKLTFSDLSDKKSDLRVCEAGTCRFGGTCRENGADIKCVCQFHCNKKYVPVCGSNGDTYQNECFLRRAACKKQRAISIVSEGACYHDGGSGSGDGDDEGSGRGKKASKCGNCKFGAECDEDSEDLLCMCNIVCNGHNDNPVCGSDGITYDTPCHVREASCLKQLKIDIKHVGRCQDKSRKDDGLKGKPDIYAVSKPDEDGGFQGSALPCPEDYAQFCEHGHCEMRQNLPTCRCDAAYGGPQCDQLLDFNILYVVPSGQKLHYVLIAAIIGAVQIAVIVAVVMCFTRRCNKAKRGRRQKQHLGHFPSGTSSRMM</sequence>
<keyword evidence="15" id="KW-1185">Reference proteome</keyword>
<dbReference type="Pfam" id="PF07648">
    <property type="entry name" value="Kazal_2"/>
    <property type="match status" value="2"/>
</dbReference>
<dbReference type="GO" id="GO:0005886">
    <property type="term" value="C:plasma membrane"/>
    <property type="evidence" value="ECO:0007669"/>
    <property type="project" value="TreeGrafter"/>
</dbReference>
<keyword evidence="8" id="KW-1015">Disulfide bond</keyword>
<dbReference type="FunFam" id="3.30.60.30:FF:000002">
    <property type="entry name" value="tomoregulin-2 isoform X1"/>
    <property type="match status" value="1"/>
</dbReference>
<accession>A0A3Q2Q8Z0</accession>
<dbReference type="SUPFAM" id="SSF100895">
    <property type="entry name" value="Kazal-type serine protease inhibitors"/>
    <property type="match status" value="2"/>
</dbReference>
<evidence type="ECO:0000256" key="12">
    <source>
        <dbReference type="SAM" id="Phobius"/>
    </source>
</evidence>
<evidence type="ECO:0000313" key="15">
    <source>
        <dbReference type="Proteomes" id="UP000265000"/>
    </source>
</evidence>
<dbReference type="GO" id="GO:0006950">
    <property type="term" value="P:response to stress"/>
    <property type="evidence" value="ECO:0007669"/>
    <property type="project" value="UniProtKB-ARBA"/>
</dbReference>
<dbReference type="InterPro" id="IPR002350">
    <property type="entry name" value="Kazal_dom"/>
</dbReference>
<dbReference type="PANTHER" id="PTHR21632:SF3">
    <property type="entry name" value="TOMOREGULIN-1"/>
    <property type="match status" value="1"/>
</dbReference>
<reference evidence="14" key="2">
    <citation type="submission" date="2025-09" db="UniProtKB">
        <authorList>
            <consortium name="Ensembl"/>
        </authorList>
    </citation>
    <scope>IDENTIFICATION</scope>
</reference>
<evidence type="ECO:0000259" key="13">
    <source>
        <dbReference type="PROSITE" id="PS51465"/>
    </source>
</evidence>
<feature type="transmembrane region" description="Helical" evidence="12">
    <location>
        <begin position="342"/>
        <end position="367"/>
    </location>
</feature>
<proteinExistence type="inferred from homology"/>
<name>A0A3Q2Q8Z0_FUNHE</name>
<dbReference type="PANTHER" id="PTHR21632">
    <property type="entry name" value="REGULATORY PROTEIN ZESTE"/>
    <property type="match status" value="1"/>
</dbReference>
<keyword evidence="4" id="KW-0732">Signal</keyword>
<evidence type="ECO:0000256" key="11">
    <source>
        <dbReference type="SAM" id="MobiDB-lite"/>
    </source>
</evidence>
<evidence type="ECO:0000256" key="7">
    <source>
        <dbReference type="ARBA" id="ARBA00023136"/>
    </source>
</evidence>
<keyword evidence="7 12" id="KW-0472">Membrane</keyword>
<keyword evidence="5" id="KW-0677">Repeat</keyword>
<organism evidence="14 15">
    <name type="scientific">Fundulus heteroclitus</name>
    <name type="common">Killifish</name>
    <name type="synonym">Mummichog</name>
    <dbReference type="NCBI Taxonomy" id="8078"/>
    <lineage>
        <taxon>Eukaryota</taxon>
        <taxon>Metazoa</taxon>
        <taxon>Chordata</taxon>
        <taxon>Craniata</taxon>
        <taxon>Vertebrata</taxon>
        <taxon>Euteleostomi</taxon>
        <taxon>Actinopterygii</taxon>
        <taxon>Neopterygii</taxon>
        <taxon>Teleostei</taxon>
        <taxon>Neoteleostei</taxon>
        <taxon>Acanthomorphata</taxon>
        <taxon>Ovalentaria</taxon>
        <taxon>Atherinomorphae</taxon>
        <taxon>Cyprinodontiformes</taxon>
        <taxon>Fundulidae</taxon>
        <taxon>Fundulus</taxon>
    </lineage>
</organism>
<dbReference type="Ensembl" id="ENSFHET00000010488.1">
    <property type="protein sequence ID" value="ENSFHEP00000023383.1"/>
    <property type="gene ID" value="ENSFHEG00000004351.1"/>
</dbReference>
<evidence type="ECO:0000256" key="1">
    <source>
        <dbReference type="ARBA" id="ARBA00004479"/>
    </source>
</evidence>